<dbReference type="SUPFAM" id="SSF51197">
    <property type="entry name" value="Clavaminate synthase-like"/>
    <property type="match status" value="1"/>
</dbReference>
<protein>
    <recommendedName>
        <fullName evidence="4">TauD/TfdA-like domain-containing protein</fullName>
    </recommendedName>
</protein>
<dbReference type="VEuPathDB" id="FungiDB:ASPGLDRAFT_38856"/>
<evidence type="ECO:0008006" key="4">
    <source>
        <dbReference type="Google" id="ProtNLM"/>
    </source>
</evidence>
<dbReference type="RefSeq" id="XP_022397184.1">
    <property type="nucleotide sequence ID" value="XM_022544993.1"/>
</dbReference>
<keyword evidence="1" id="KW-0560">Oxidoreductase</keyword>
<evidence type="ECO:0000256" key="1">
    <source>
        <dbReference type="ARBA" id="ARBA00023002"/>
    </source>
</evidence>
<dbReference type="OrthoDB" id="2960375at2759"/>
<dbReference type="EMBL" id="KV878910">
    <property type="protein sequence ID" value="OJJ80486.1"/>
    <property type="molecule type" value="Genomic_DNA"/>
</dbReference>
<organism evidence="2 3">
    <name type="scientific">Aspergillus glaucus CBS 516.65</name>
    <dbReference type="NCBI Taxonomy" id="1160497"/>
    <lineage>
        <taxon>Eukaryota</taxon>
        <taxon>Fungi</taxon>
        <taxon>Dikarya</taxon>
        <taxon>Ascomycota</taxon>
        <taxon>Pezizomycotina</taxon>
        <taxon>Eurotiomycetes</taxon>
        <taxon>Eurotiomycetidae</taxon>
        <taxon>Eurotiales</taxon>
        <taxon>Aspergillaceae</taxon>
        <taxon>Aspergillus</taxon>
        <taxon>Aspergillus subgen. Aspergillus</taxon>
    </lineage>
</organism>
<reference evidence="3" key="1">
    <citation type="journal article" date="2017" name="Genome Biol.">
        <title>Comparative genomics reveals high biological diversity and specific adaptations in the industrially and medically important fungal genus Aspergillus.</title>
        <authorList>
            <person name="de Vries R.P."/>
            <person name="Riley R."/>
            <person name="Wiebenga A."/>
            <person name="Aguilar-Osorio G."/>
            <person name="Amillis S."/>
            <person name="Uchima C.A."/>
            <person name="Anderluh G."/>
            <person name="Asadollahi M."/>
            <person name="Askin M."/>
            <person name="Barry K."/>
            <person name="Battaglia E."/>
            <person name="Bayram O."/>
            <person name="Benocci T."/>
            <person name="Braus-Stromeyer S.A."/>
            <person name="Caldana C."/>
            <person name="Canovas D."/>
            <person name="Cerqueira G.C."/>
            <person name="Chen F."/>
            <person name="Chen W."/>
            <person name="Choi C."/>
            <person name="Clum A."/>
            <person name="Dos Santos R.A."/>
            <person name="Damasio A.R."/>
            <person name="Diallinas G."/>
            <person name="Emri T."/>
            <person name="Fekete E."/>
            <person name="Flipphi M."/>
            <person name="Freyberg S."/>
            <person name="Gallo A."/>
            <person name="Gournas C."/>
            <person name="Habgood R."/>
            <person name="Hainaut M."/>
            <person name="Harispe M.L."/>
            <person name="Henrissat B."/>
            <person name="Hilden K.S."/>
            <person name="Hope R."/>
            <person name="Hossain A."/>
            <person name="Karabika E."/>
            <person name="Karaffa L."/>
            <person name="Karanyi Z."/>
            <person name="Krasevec N."/>
            <person name="Kuo A."/>
            <person name="Kusch H."/>
            <person name="LaButti K."/>
            <person name="Lagendijk E.L."/>
            <person name="Lapidus A."/>
            <person name="Levasseur A."/>
            <person name="Lindquist E."/>
            <person name="Lipzen A."/>
            <person name="Logrieco A.F."/>
            <person name="MacCabe A."/>
            <person name="Maekelae M.R."/>
            <person name="Malavazi I."/>
            <person name="Melin P."/>
            <person name="Meyer V."/>
            <person name="Mielnichuk N."/>
            <person name="Miskei M."/>
            <person name="Molnar A.P."/>
            <person name="Mule G."/>
            <person name="Ngan C.Y."/>
            <person name="Orejas M."/>
            <person name="Orosz E."/>
            <person name="Ouedraogo J.P."/>
            <person name="Overkamp K.M."/>
            <person name="Park H.-S."/>
            <person name="Perrone G."/>
            <person name="Piumi F."/>
            <person name="Punt P.J."/>
            <person name="Ram A.F."/>
            <person name="Ramon A."/>
            <person name="Rauscher S."/>
            <person name="Record E."/>
            <person name="Riano-Pachon D.M."/>
            <person name="Robert V."/>
            <person name="Roehrig J."/>
            <person name="Ruller R."/>
            <person name="Salamov A."/>
            <person name="Salih N.S."/>
            <person name="Samson R.A."/>
            <person name="Sandor E."/>
            <person name="Sanguinetti M."/>
            <person name="Schuetze T."/>
            <person name="Sepcic K."/>
            <person name="Shelest E."/>
            <person name="Sherlock G."/>
            <person name="Sophianopoulou V."/>
            <person name="Squina F.M."/>
            <person name="Sun H."/>
            <person name="Susca A."/>
            <person name="Todd R.B."/>
            <person name="Tsang A."/>
            <person name="Unkles S.E."/>
            <person name="van de Wiele N."/>
            <person name="van Rossen-Uffink D."/>
            <person name="Oliveira J.V."/>
            <person name="Vesth T.C."/>
            <person name="Visser J."/>
            <person name="Yu J.-H."/>
            <person name="Zhou M."/>
            <person name="Andersen M.R."/>
            <person name="Archer D.B."/>
            <person name="Baker S.E."/>
            <person name="Benoit I."/>
            <person name="Brakhage A.A."/>
            <person name="Braus G.H."/>
            <person name="Fischer R."/>
            <person name="Frisvad J.C."/>
            <person name="Goldman G.H."/>
            <person name="Houbraken J."/>
            <person name="Oakley B."/>
            <person name="Pocsi I."/>
            <person name="Scazzocchio C."/>
            <person name="Seiboth B."/>
            <person name="vanKuyk P.A."/>
            <person name="Wortman J."/>
            <person name="Dyer P.S."/>
            <person name="Grigoriev I.V."/>
        </authorList>
    </citation>
    <scope>NUCLEOTIDE SEQUENCE [LARGE SCALE GENOMIC DNA]</scope>
    <source>
        <strain evidence="3">CBS 516.65</strain>
    </source>
</reference>
<dbReference type="STRING" id="1160497.A0A1L9V972"/>
<keyword evidence="3" id="KW-1185">Reference proteome</keyword>
<dbReference type="Proteomes" id="UP000184300">
    <property type="component" value="Unassembled WGS sequence"/>
</dbReference>
<gene>
    <name evidence="2" type="ORF">ASPGLDRAFT_38856</name>
</gene>
<sequence length="292" mass="33717">MQRLVRPLQAASRLRHTSTCRISSIPYLTVPDPDVASLPSHHTTVNRILQHDAILRIQLSFADNDSNYIQSLILNLHKNHDHGLPITHSANRGWMWDIRPTPESLQNCQARSETMEEFPWHTDCSYEAYPPRFFALHILQPDTRGGGTLSVLKVDQFLALLSPFAKEWLFSPNYRISVPPEFKKSPYDEYIVGSLLTTSPDGKSTQLRFREDIVTPLNPQAAEALEELKLVLLRPTSTVHILDLTAQDLPRGSIILMDNRRWLHARNQVKDPNRHLRRVRWDARPFDNSFYF</sequence>
<evidence type="ECO:0000313" key="3">
    <source>
        <dbReference type="Proteomes" id="UP000184300"/>
    </source>
</evidence>
<accession>A0A1L9V972</accession>
<name>A0A1L9V972_ASPGL</name>
<dbReference type="AlphaFoldDB" id="A0A1L9V972"/>
<dbReference type="InterPro" id="IPR042098">
    <property type="entry name" value="TauD-like_sf"/>
</dbReference>
<dbReference type="Gene3D" id="3.60.130.10">
    <property type="entry name" value="Clavaminate synthase-like"/>
    <property type="match status" value="1"/>
</dbReference>
<evidence type="ECO:0000313" key="2">
    <source>
        <dbReference type="EMBL" id="OJJ80486.1"/>
    </source>
</evidence>
<proteinExistence type="predicted"/>
<dbReference type="GeneID" id="34461254"/>
<dbReference type="GO" id="GO:0016491">
    <property type="term" value="F:oxidoreductase activity"/>
    <property type="evidence" value="ECO:0007669"/>
    <property type="project" value="UniProtKB-KW"/>
</dbReference>